<dbReference type="InterPro" id="IPR036291">
    <property type="entry name" value="NAD(P)-bd_dom_sf"/>
</dbReference>
<dbReference type="RefSeq" id="WP_136060705.1">
    <property type="nucleotide sequence ID" value="NZ_CAAHFH010000001.1"/>
</dbReference>
<evidence type="ECO:0000313" key="5">
    <source>
        <dbReference type="Proteomes" id="UP000346198"/>
    </source>
</evidence>
<evidence type="ECO:0000256" key="1">
    <source>
        <dbReference type="ARBA" id="ARBA00023002"/>
    </source>
</evidence>
<dbReference type="Gene3D" id="3.40.50.720">
    <property type="entry name" value="NAD(P)-binding Rossmann-like Domain"/>
    <property type="match status" value="1"/>
</dbReference>
<keyword evidence="5" id="KW-1185">Reference proteome</keyword>
<organism evidence="4 5">
    <name type="scientific">Pontiella sulfatireligans</name>
    <dbReference type="NCBI Taxonomy" id="2750658"/>
    <lineage>
        <taxon>Bacteria</taxon>
        <taxon>Pseudomonadati</taxon>
        <taxon>Kiritimatiellota</taxon>
        <taxon>Kiritimatiellia</taxon>
        <taxon>Kiritimatiellales</taxon>
        <taxon>Pontiellaceae</taxon>
        <taxon>Pontiella</taxon>
    </lineage>
</organism>
<dbReference type="PANTHER" id="PTHR43818">
    <property type="entry name" value="BCDNA.GH03377"/>
    <property type="match status" value="1"/>
</dbReference>
<sequence length="361" mass="39871">MSKPNIANGATYAPTAEAEKVVKPGEFAFASAYLDHGHIYGQVNGLRDAGGTLKWVYDPDPEKVAAFLEKNPEAQVADSYAQLLGDSEVKMVTAAAIPNKRAEIGFQALEAGKDYFTDKSPFTNLLQLEAARRKTTETGRRYMVYYSERLHNEAGMKAGELIADGAVGRVLQVVNLAPHRLSKDIRPDWFFDKEQYGGIITDIGSHQLEQFLAYTGATDAEVNFARVENFNNPDKPGLEDFGEVSLTADNGASFYCRMDWFTPDGSPVWGDGRTFVVGTEGTLEVRKYMDPCRQAPDSRIFLTNGETQQEIECFESVGFPFFGELILDSLNRTEHAMTQAHAFKAAELSLKAQALADGQEF</sequence>
<dbReference type="InterPro" id="IPR055170">
    <property type="entry name" value="GFO_IDH_MocA-like_dom"/>
</dbReference>
<dbReference type="GO" id="GO:0000166">
    <property type="term" value="F:nucleotide binding"/>
    <property type="evidence" value="ECO:0007669"/>
    <property type="project" value="InterPro"/>
</dbReference>
<dbReference type="InterPro" id="IPR000683">
    <property type="entry name" value="Gfo/Idh/MocA-like_OxRdtase_N"/>
</dbReference>
<feature type="domain" description="Gfo/Idh/MocA-like oxidoreductase N-terminal" evidence="2">
    <location>
        <begin position="52"/>
        <end position="146"/>
    </location>
</feature>
<dbReference type="PANTHER" id="PTHR43818:SF11">
    <property type="entry name" value="BCDNA.GH03377"/>
    <property type="match status" value="1"/>
</dbReference>
<protein>
    <submittedName>
        <fullName evidence="4">1,5-anhydro-D-fructose reductase</fullName>
    </submittedName>
</protein>
<name>A0A6C2UGI5_9BACT</name>
<dbReference type="Gene3D" id="3.30.360.10">
    <property type="entry name" value="Dihydrodipicolinate Reductase, domain 2"/>
    <property type="match status" value="1"/>
</dbReference>
<dbReference type="Pfam" id="PF01408">
    <property type="entry name" value="GFO_IDH_MocA"/>
    <property type="match status" value="1"/>
</dbReference>
<gene>
    <name evidence="4" type="primary">afr_1</name>
    <name evidence="4" type="ORF">SCARR_01348</name>
</gene>
<proteinExistence type="predicted"/>
<reference evidence="4 5" key="1">
    <citation type="submission" date="2019-04" db="EMBL/GenBank/DDBJ databases">
        <authorList>
            <person name="Van Vliet M D."/>
        </authorList>
    </citation>
    <scope>NUCLEOTIDE SEQUENCE [LARGE SCALE GENOMIC DNA]</scope>
    <source>
        <strain evidence="4 5">F21</strain>
    </source>
</reference>
<accession>A0A6C2UGI5</accession>
<feature type="domain" description="GFO/IDH/MocA-like oxidoreductase" evidence="3">
    <location>
        <begin position="157"/>
        <end position="284"/>
    </location>
</feature>
<dbReference type="InterPro" id="IPR050463">
    <property type="entry name" value="Gfo/Idh/MocA_oxidrdct_glycsds"/>
</dbReference>
<dbReference type="Pfam" id="PF22725">
    <property type="entry name" value="GFO_IDH_MocA_C3"/>
    <property type="match status" value="1"/>
</dbReference>
<dbReference type="AlphaFoldDB" id="A0A6C2UGI5"/>
<dbReference type="SUPFAM" id="SSF51735">
    <property type="entry name" value="NAD(P)-binding Rossmann-fold domains"/>
    <property type="match status" value="1"/>
</dbReference>
<evidence type="ECO:0000313" key="4">
    <source>
        <dbReference type="EMBL" id="VGO19290.1"/>
    </source>
</evidence>
<evidence type="ECO:0000259" key="3">
    <source>
        <dbReference type="Pfam" id="PF22725"/>
    </source>
</evidence>
<evidence type="ECO:0000259" key="2">
    <source>
        <dbReference type="Pfam" id="PF01408"/>
    </source>
</evidence>
<dbReference type="SUPFAM" id="SSF55347">
    <property type="entry name" value="Glyceraldehyde-3-phosphate dehydrogenase-like, C-terminal domain"/>
    <property type="match status" value="1"/>
</dbReference>
<keyword evidence="1" id="KW-0560">Oxidoreductase</keyword>
<dbReference type="Proteomes" id="UP000346198">
    <property type="component" value="Unassembled WGS sequence"/>
</dbReference>
<dbReference type="GO" id="GO:0016491">
    <property type="term" value="F:oxidoreductase activity"/>
    <property type="evidence" value="ECO:0007669"/>
    <property type="project" value="UniProtKB-KW"/>
</dbReference>
<dbReference type="EMBL" id="CAAHFH010000001">
    <property type="protein sequence ID" value="VGO19290.1"/>
    <property type="molecule type" value="Genomic_DNA"/>
</dbReference>